<evidence type="ECO:0000259" key="5">
    <source>
        <dbReference type="Pfam" id="PF03171"/>
    </source>
</evidence>
<feature type="domain" description="Non-haem dioxygenase N-terminal" evidence="6">
    <location>
        <begin position="25"/>
        <end position="140"/>
    </location>
</feature>
<dbReference type="Proteomes" id="UP000243876">
    <property type="component" value="Unassembled WGS sequence"/>
</dbReference>
<evidence type="ECO:0000259" key="6">
    <source>
        <dbReference type="Pfam" id="PF14226"/>
    </source>
</evidence>
<evidence type="ECO:0000313" key="8">
    <source>
        <dbReference type="Proteomes" id="UP000243876"/>
    </source>
</evidence>
<protein>
    <submittedName>
        <fullName evidence="7">SPOSA6832_02152-mRNA-1:cds</fullName>
    </submittedName>
</protein>
<dbReference type="PRINTS" id="PR00682">
    <property type="entry name" value="IPNSYNTHASE"/>
</dbReference>
<evidence type="ECO:0000256" key="2">
    <source>
        <dbReference type="ARBA" id="ARBA00022723"/>
    </source>
</evidence>
<dbReference type="Gene3D" id="2.60.120.330">
    <property type="entry name" value="B-lactam Antibiotic, Isopenicillin N Synthase, Chain"/>
    <property type="match status" value="1"/>
</dbReference>
<dbReference type="AlphaFoldDB" id="A0A0D6ELK8"/>
<dbReference type="Pfam" id="PF14226">
    <property type="entry name" value="DIOX_N"/>
    <property type="match status" value="1"/>
</dbReference>
<dbReference type="InterPro" id="IPR044861">
    <property type="entry name" value="IPNS-like_FE2OG_OXY"/>
</dbReference>
<organism evidence="7 8">
    <name type="scientific">Sporidiobolus salmonicolor</name>
    <name type="common">Yeast-like fungus</name>
    <name type="synonym">Sporobolomyces salmonicolor</name>
    <dbReference type="NCBI Taxonomy" id="5005"/>
    <lineage>
        <taxon>Eukaryota</taxon>
        <taxon>Fungi</taxon>
        <taxon>Dikarya</taxon>
        <taxon>Basidiomycota</taxon>
        <taxon>Pucciniomycotina</taxon>
        <taxon>Microbotryomycetes</taxon>
        <taxon>Sporidiobolales</taxon>
        <taxon>Sporidiobolaceae</taxon>
        <taxon>Sporobolomyces</taxon>
    </lineage>
</organism>
<sequence length="268" mass="29503">MVLLQTGLGERLVSSDVEAKVFDALPVIDLSRLTSPDLEERKALAAEAAISTGFFYISNHGVPQEVIDEAFSQAKLFFDQSMDKKMLVDLHKGNSFKGYAPLKGENVDPASRGDVHEAFDIGDDSQLMKEGQAGGNLWPPPEDLPHFRPAVQKAWDEIMALGKRLFPLFALALDLPENYFADKLTNPGSTMRLLSYPPQHGKIDLKEIGIGAHTDYECYTLLAQHGDVQALQVLNAAGEWVLAPPKPGTFVLNIGDQLQRWTSAALRF</sequence>
<dbReference type="GO" id="GO:0046872">
    <property type="term" value="F:metal ion binding"/>
    <property type="evidence" value="ECO:0007669"/>
    <property type="project" value="UniProtKB-KW"/>
</dbReference>
<dbReference type="PANTHER" id="PTHR10209:SF804">
    <property type="entry name" value="FE2OG DIOXYGENASE DOMAIN-CONTAINING PROTEIN"/>
    <property type="match status" value="1"/>
</dbReference>
<dbReference type="InterPro" id="IPR027443">
    <property type="entry name" value="IPNS-like_sf"/>
</dbReference>
<dbReference type="InterPro" id="IPR026992">
    <property type="entry name" value="DIOX_N"/>
</dbReference>
<evidence type="ECO:0000313" key="7">
    <source>
        <dbReference type="EMBL" id="CEQ40510.1"/>
    </source>
</evidence>
<dbReference type="PANTHER" id="PTHR10209">
    <property type="entry name" value="OXIDOREDUCTASE, 2OG-FE II OXYGENASE FAMILY PROTEIN"/>
    <property type="match status" value="1"/>
</dbReference>
<evidence type="ECO:0000256" key="1">
    <source>
        <dbReference type="ARBA" id="ARBA00008056"/>
    </source>
</evidence>
<dbReference type="GO" id="GO:0016491">
    <property type="term" value="F:oxidoreductase activity"/>
    <property type="evidence" value="ECO:0007669"/>
    <property type="project" value="UniProtKB-KW"/>
</dbReference>
<keyword evidence="8" id="KW-1185">Reference proteome</keyword>
<accession>A0A0D6ELK8</accession>
<dbReference type="OrthoDB" id="288590at2759"/>
<keyword evidence="3" id="KW-0560">Oxidoreductase</keyword>
<evidence type="ECO:0000256" key="4">
    <source>
        <dbReference type="ARBA" id="ARBA00023004"/>
    </source>
</evidence>
<keyword evidence="2" id="KW-0479">Metal-binding</keyword>
<dbReference type="Pfam" id="PF03171">
    <property type="entry name" value="2OG-FeII_Oxy"/>
    <property type="match status" value="1"/>
</dbReference>
<name>A0A0D6ELK8_SPOSA</name>
<reference evidence="8" key="1">
    <citation type="submission" date="2015-02" db="EMBL/GenBank/DDBJ databases">
        <authorList>
            <person name="Gon?alves P."/>
        </authorList>
    </citation>
    <scope>NUCLEOTIDE SEQUENCE [LARGE SCALE GENOMIC DNA]</scope>
</reference>
<gene>
    <name evidence="7" type="primary">SPOSA6832_02152</name>
</gene>
<keyword evidence="4" id="KW-0408">Iron</keyword>
<dbReference type="EMBL" id="CENE01000007">
    <property type="protein sequence ID" value="CEQ40510.1"/>
    <property type="molecule type" value="Genomic_DNA"/>
</dbReference>
<proteinExistence type="inferred from homology"/>
<dbReference type="SUPFAM" id="SSF51197">
    <property type="entry name" value="Clavaminate synthase-like"/>
    <property type="match status" value="1"/>
</dbReference>
<feature type="domain" description="Isopenicillin N synthase-like Fe(2+) 2OG dioxygenase" evidence="5">
    <location>
        <begin position="190"/>
        <end position="263"/>
    </location>
</feature>
<comment type="similarity">
    <text evidence="1">Belongs to the iron/ascorbate-dependent oxidoreductase family.</text>
</comment>
<evidence type="ECO:0000256" key="3">
    <source>
        <dbReference type="ARBA" id="ARBA00023002"/>
    </source>
</evidence>